<dbReference type="GO" id="GO:0005524">
    <property type="term" value="F:ATP binding"/>
    <property type="evidence" value="ECO:0007669"/>
    <property type="project" value="UniProtKB-KW"/>
</dbReference>
<evidence type="ECO:0000313" key="4">
    <source>
        <dbReference type="EMBL" id="RVU41916.1"/>
    </source>
</evidence>
<dbReference type="SUPFAM" id="SSF140931">
    <property type="entry name" value="Fic-like"/>
    <property type="match status" value="1"/>
</dbReference>
<organism evidence="4 5">
    <name type="scientific">Rheinheimera riviphila</name>
    <dbReference type="NCBI Taxonomy" id="1834037"/>
    <lineage>
        <taxon>Bacteria</taxon>
        <taxon>Pseudomonadati</taxon>
        <taxon>Pseudomonadota</taxon>
        <taxon>Gammaproteobacteria</taxon>
        <taxon>Chromatiales</taxon>
        <taxon>Chromatiaceae</taxon>
        <taxon>Rheinheimera</taxon>
    </lineage>
</organism>
<dbReference type="PANTHER" id="PTHR13504:SF38">
    <property type="entry name" value="FIDO DOMAIN-CONTAINING PROTEIN"/>
    <property type="match status" value="1"/>
</dbReference>
<keyword evidence="5" id="KW-1185">Reference proteome</keyword>
<sequence>MARVRVPKSLGELLQSMPAAEYFALFGKFGATNEEGLYLHWDKFMWRVPNGISEEAAWVATKFARKTMLKTLPMLLANKSADKEGEHFSYCVPESLFAKLHHIDKSTGGGHDLGDGTFITAKEKDRYLVKSLMMEEAITSSQLEGASTTRAVAKEMLETSRTPKDKSEQMIFNNYLLMKKAVEKKDEQLSIDLILELHQIATFNAIDNDAKPGELRQDNEIDVRNIYNEVAHTPPCYTTLKERLSPLCEFANENHLESANSFIHPVIKAIILHFMIGYIHPFGDGNGRTARALFYWYMLRSGYWLFEFVSISKLIKEKRSDYDTAYIYTETDDFDLTYFIYHQVDVIIKAVDALRAHIAAKKSDFYHFIEWIEKSPVSHKLKRGQLELLKDALKQPGKVFTAKQVAVEFDITENTARTYLNGLVDEDLLMPTKSKKGKEVSYVSPAGLQQRLKL</sequence>
<keyword evidence="2" id="KW-0547">Nucleotide-binding</keyword>
<evidence type="ECO:0000256" key="2">
    <source>
        <dbReference type="PIRSR" id="PIRSR640198-2"/>
    </source>
</evidence>
<comment type="caution">
    <text evidence="4">The sequence shown here is derived from an EMBL/GenBank/DDBJ whole genome shotgun (WGS) entry which is preliminary data.</text>
</comment>
<gene>
    <name evidence="4" type="ORF">EOE67_01610</name>
</gene>
<dbReference type="AlphaFoldDB" id="A0A437R564"/>
<dbReference type="InterPro" id="IPR036597">
    <property type="entry name" value="Fido-like_dom_sf"/>
</dbReference>
<reference evidence="4 5" key="1">
    <citation type="submission" date="2019-01" db="EMBL/GenBank/DDBJ databases">
        <authorList>
            <person name="Chen W.-M."/>
        </authorList>
    </citation>
    <scope>NUCLEOTIDE SEQUENCE [LARGE SCALE GENOMIC DNA]</scope>
    <source>
        <strain evidence="4 5">KYPC3</strain>
    </source>
</reference>
<evidence type="ECO:0000313" key="5">
    <source>
        <dbReference type="Proteomes" id="UP000283077"/>
    </source>
</evidence>
<feature type="active site" evidence="1">
    <location>
        <position position="280"/>
    </location>
</feature>
<dbReference type="PROSITE" id="PS51459">
    <property type="entry name" value="FIDO"/>
    <property type="match status" value="1"/>
</dbReference>
<accession>A0A437R564</accession>
<dbReference type="InterPro" id="IPR003812">
    <property type="entry name" value="Fido"/>
</dbReference>
<dbReference type="Pfam" id="PF02661">
    <property type="entry name" value="Fic"/>
    <property type="match status" value="1"/>
</dbReference>
<dbReference type="InterPro" id="IPR040198">
    <property type="entry name" value="Fido_containing"/>
</dbReference>
<dbReference type="PANTHER" id="PTHR13504">
    <property type="entry name" value="FIDO DOMAIN-CONTAINING PROTEIN DDB_G0283145"/>
    <property type="match status" value="1"/>
</dbReference>
<protein>
    <submittedName>
        <fullName evidence="4">Fic family protein</fullName>
    </submittedName>
</protein>
<feature type="binding site" evidence="2">
    <location>
        <begin position="284"/>
        <end position="291"/>
    </location>
    <ligand>
        <name>ATP</name>
        <dbReference type="ChEBI" id="CHEBI:30616"/>
    </ligand>
</feature>
<evidence type="ECO:0000256" key="1">
    <source>
        <dbReference type="PIRSR" id="PIRSR640198-1"/>
    </source>
</evidence>
<dbReference type="Gene3D" id="1.10.3290.10">
    <property type="entry name" value="Fido-like domain"/>
    <property type="match status" value="1"/>
</dbReference>
<feature type="domain" description="Fido" evidence="3">
    <location>
        <begin position="189"/>
        <end position="342"/>
    </location>
</feature>
<dbReference type="RefSeq" id="WP_127697294.1">
    <property type="nucleotide sequence ID" value="NZ_SACS01000001.1"/>
</dbReference>
<name>A0A437R564_9GAMM</name>
<keyword evidence="2" id="KW-0067">ATP-binding</keyword>
<evidence type="ECO:0000259" key="3">
    <source>
        <dbReference type="PROSITE" id="PS51459"/>
    </source>
</evidence>
<dbReference type="Proteomes" id="UP000283077">
    <property type="component" value="Unassembled WGS sequence"/>
</dbReference>
<proteinExistence type="predicted"/>
<dbReference type="OrthoDB" id="9807853at2"/>
<dbReference type="EMBL" id="SACS01000001">
    <property type="protein sequence ID" value="RVU41916.1"/>
    <property type="molecule type" value="Genomic_DNA"/>
</dbReference>